<sequence>MNNNRTNPEEATSTTETTIGPLIDLINSTIITINIVRINGTRRRRRHHHHLNHSSMRPSKGSRHLLLRLPFFRTVRDLQTSRCMSSSSPITIGNALARDSRPTEATPTVPQDHIDKTIEEGIEMKKIEKIRSNRTEVE</sequence>
<dbReference type="EMBL" id="CAJGYM010000003">
    <property type="protein sequence ID" value="CAD6185766.1"/>
    <property type="molecule type" value="Genomic_DNA"/>
</dbReference>
<protein>
    <submittedName>
        <fullName evidence="2">Uncharacterized protein</fullName>
    </submittedName>
</protein>
<keyword evidence="3" id="KW-1185">Reference proteome</keyword>
<comment type="caution">
    <text evidence="2">The sequence shown here is derived from an EMBL/GenBank/DDBJ whole genome shotgun (WGS) entry which is preliminary data.</text>
</comment>
<dbReference type="Proteomes" id="UP000835052">
    <property type="component" value="Unassembled WGS sequence"/>
</dbReference>
<evidence type="ECO:0000256" key="1">
    <source>
        <dbReference type="SAM" id="MobiDB-lite"/>
    </source>
</evidence>
<organism evidence="2 3">
    <name type="scientific">Caenorhabditis auriculariae</name>
    <dbReference type="NCBI Taxonomy" id="2777116"/>
    <lineage>
        <taxon>Eukaryota</taxon>
        <taxon>Metazoa</taxon>
        <taxon>Ecdysozoa</taxon>
        <taxon>Nematoda</taxon>
        <taxon>Chromadorea</taxon>
        <taxon>Rhabditida</taxon>
        <taxon>Rhabditina</taxon>
        <taxon>Rhabditomorpha</taxon>
        <taxon>Rhabditoidea</taxon>
        <taxon>Rhabditidae</taxon>
        <taxon>Peloderinae</taxon>
        <taxon>Caenorhabditis</taxon>
    </lineage>
</organism>
<evidence type="ECO:0000313" key="3">
    <source>
        <dbReference type="Proteomes" id="UP000835052"/>
    </source>
</evidence>
<dbReference type="AlphaFoldDB" id="A0A8S1GQR9"/>
<feature type="region of interest" description="Disordered" evidence="1">
    <location>
        <begin position="84"/>
        <end position="110"/>
    </location>
</feature>
<name>A0A8S1GQR9_9PELO</name>
<gene>
    <name evidence="2" type="ORF">CAUJ_LOCUS1685</name>
</gene>
<reference evidence="2" key="1">
    <citation type="submission" date="2020-10" db="EMBL/GenBank/DDBJ databases">
        <authorList>
            <person name="Kikuchi T."/>
        </authorList>
    </citation>
    <scope>NUCLEOTIDE SEQUENCE</scope>
    <source>
        <strain evidence="2">NKZ352</strain>
    </source>
</reference>
<evidence type="ECO:0000313" key="2">
    <source>
        <dbReference type="EMBL" id="CAD6185766.1"/>
    </source>
</evidence>
<accession>A0A8S1GQR9</accession>
<proteinExistence type="predicted"/>